<keyword evidence="3" id="KW-1185">Reference proteome</keyword>
<dbReference type="Proteomes" id="UP000036987">
    <property type="component" value="Unassembled WGS sequence"/>
</dbReference>
<sequence length="103" mass="11948">MDSRECTTEGKGIIREKNTKECVDQREGKTNHHDLKKENATNAEDTRLWRRRKDIEKTCKDDECMQSISESSDDTFIDDSHDEHPFSSESDDDKHSVVSFVVI</sequence>
<evidence type="ECO:0000313" key="2">
    <source>
        <dbReference type="EMBL" id="KMZ60127.1"/>
    </source>
</evidence>
<name>A0A0K9NVQ2_ZOSMR</name>
<feature type="compositionally biased region" description="Basic and acidic residues" evidence="1">
    <location>
        <begin position="78"/>
        <end position="96"/>
    </location>
</feature>
<feature type="region of interest" description="Disordered" evidence="1">
    <location>
        <begin position="17"/>
        <end position="41"/>
    </location>
</feature>
<dbReference type="AlphaFoldDB" id="A0A0K9NVQ2"/>
<reference evidence="3" key="1">
    <citation type="journal article" date="2016" name="Nature">
        <title>The genome of the seagrass Zostera marina reveals angiosperm adaptation to the sea.</title>
        <authorList>
            <person name="Olsen J.L."/>
            <person name="Rouze P."/>
            <person name="Verhelst B."/>
            <person name="Lin Y.-C."/>
            <person name="Bayer T."/>
            <person name="Collen J."/>
            <person name="Dattolo E."/>
            <person name="De Paoli E."/>
            <person name="Dittami S."/>
            <person name="Maumus F."/>
            <person name="Michel G."/>
            <person name="Kersting A."/>
            <person name="Lauritano C."/>
            <person name="Lohaus R."/>
            <person name="Toepel M."/>
            <person name="Tonon T."/>
            <person name="Vanneste K."/>
            <person name="Amirebrahimi M."/>
            <person name="Brakel J."/>
            <person name="Bostroem C."/>
            <person name="Chovatia M."/>
            <person name="Grimwood J."/>
            <person name="Jenkins J.W."/>
            <person name="Jueterbock A."/>
            <person name="Mraz A."/>
            <person name="Stam W.T."/>
            <person name="Tice H."/>
            <person name="Bornberg-Bauer E."/>
            <person name="Green P.J."/>
            <person name="Pearson G.A."/>
            <person name="Procaccini G."/>
            <person name="Duarte C.M."/>
            <person name="Schmutz J."/>
            <person name="Reusch T.B.H."/>
            <person name="Van de Peer Y."/>
        </authorList>
    </citation>
    <scope>NUCLEOTIDE SEQUENCE [LARGE SCALE GENOMIC DNA]</scope>
    <source>
        <strain evidence="3">cv. Finnish</strain>
    </source>
</reference>
<dbReference type="EMBL" id="LFYR01001637">
    <property type="protein sequence ID" value="KMZ60127.1"/>
    <property type="molecule type" value="Genomic_DNA"/>
</dbReference>
<feature type="region of interest" description="Disordered" evidence="1">
    <location>
        <begin position="60"/>
        <end position="103"/>
    </location>
</feature>
<gene>
    <name evidence="2" type="ORF">ZOSMA_607G00070</name>
</gene>
<organism evidence="2 3">
    <name type="scientific">Zostera marina</name>
    <name type="common">Eelgrass</name>
    <dbReference type="NCBI Taxonomy" id="29655"/>
    <lineage>
        <taxon>Eukaryota</taxon>
        <taxon>Viridiplantae</taxon>
        <taxon>Streptophyta</taxon>
        <taxon>Embryophyta</taxon>
        <taxon>Tracheophyta</taxon>
        <taxon>Spermatophyta</taxon>
        <taxon>Magnoliopsida</taxon>
        <taxon>Liliopsida</taxon>
        <taxon>Zosteraceae</taxon>
        <taxon>Zostera</taxon>
    </lineage>
</organism>
<comment type="caution">
    <text evidence="2">The sequence shown here is derived from an EMBL/GenBank/DDBJ whole genome shotgun (WGS) entry which is preliminary data.</text>
</comment>
<accession>A0A0K9NVQ2</accession>
<evidence type="ECO:0000313" key="3">
    <source>
        <dbReference type="Proteomes" id="UP000036987"/>
    </source>
</evidence>
<proteinExistence type="predicted"/>
<evidence type="ECO:0000256" key="1">
    <source>
        <dbReference type="SAM" id="MobiDB-lite"/>
    </source>
</evidence>
<protein>
    <submittedName>
        <fullName evidence="2">Uncharacterized protein</fullName>
    </submittedName>
</protein>